<sequence length="66" mass="7435">MFPIFLWQLFVGCFPVAVVDNRLKAERPVSGPPFEPKGQSDRHGFVPASNPRIKKKKILRNGVRGC</sequence>
<proteinExistence type="predicted"/>
<reference evidence="1 2" key="1">
    <citation type="journal article" date="2016" name="Nat. Commun.">
        <title>Thousands of microbial genomes shed light on interconnected biogeochemical processes in an aquifer system.</title>
        <authorList>
            <person name="Anantharaman K."/>
            <person name="Brown C.T."/>
            <person name="Hug L.A."/>
            <person name="Sharon I."/>
            <person name="Castelle C.J."/>
            <person name="Probst A.J."/>
            <person name="Thomas B.C."/>
            <person name="Singh A."/>
            <person name="Wilkins M.J."/>
            <person name="Karaoz U."/>
            <person name="Brodie E.L."/>
            <person name="Williams K.H."/>
            <person name="Hubbard S.S."/>
            <person name="Banfield J.F."/>
        </authorList>
    </citation>
    <scope>NUCLEOTIDE SEQUENCE [LARGE SCALE GENOMIC DNA]</scope>
</reference>
<comment type="caution">
    <text evidence="1">The sequence shown here is derived from an EMBL/GenBank/DDBJ whole genome shotgun (WGS) entry which is preliminary data.</text>
</comment>
<protein>
    <submittedName>
        <fullName evidence="1">Uncharacterized protein</fullName>
    </submittedName>
</protein>
<dbReference type="AlphaFoldDB" id="A0A1F6P1Q0"/>
<dbReference type="Proteomes" id="UP000178490">
    <property type="component" value="Unassembled WGS sequence"/>
</dbReference>
<dbReference type="EMBL" id="MFRC01000012">
    <property type="protein sequence ID" value="OGH90018.1"/>
    <property type="molecule type" value="Genomic_DNA"/>
</dbReference>
<organism evidence="1 2">
    <name type="scientific">Candidatus Magasanikbacteria bacterium RIFOXYD2_FULL_36_9</name>
    <dbReference type="NCBI Taxonomy" id="1798707"/>
    <lineage>
        <taxon>Bacteria</taxon>
        <taxon>Candidatus Magasanikiibacteriota</taxon>
    </lineage>
</organism>
<evidence type="ECO:0000313" key="1">
    <source>
        <dbReference type="EMBL" id="OGH90018.1"/>
    </source>
</evidence>
<evidence type="ECO:0000313" key="2">
    <source>
        <dbReference type="Proteomes" id="UP000178490"/>
    </source>
</evidence>
<name>A0A1F6P1Q0_9BACT</name>
<accession>A0A1F6P1Q0</accession>
<gene>
    <name evidence="1" type="ORF">A2537_03325</name>
</gene>